<proteinExistence type="predicted"/>
<name>B9Y3F9_9FIRM</name>
<organism evidence="1 2">
    <name type="scientific">Holdemania filiformis DSM 12042</name>
    <dbReference type="NCBI Taxonomy" id="545696"/>
    <lineage>
        <taxon>Bacteria</taxon>
        <taxon>Bacillati</taxon>
        <taxon>Bacillota</taxon>
        <taxon>Erysipelotrichia</taxon>
        <taxon>Erysipelotrichales</taxon>
        <taxon>Erysipelotrichaceae</taxon>
        <taxon>Holdemania</taxon>
    </lineage>
</organism>
<reference evidence="1 2" key="1">
    <citation type="submission" date="2008-12" db="EMBL/GenBank/DDBJ databases">
        <authorList>
            <person name="Fulton L."/>
            <person name="Clifton S."/>
            <person name="Fulton B."/>
            <person name="Xu J."/>
            <person name="Minx P."/>
            <person name="Pepin K.H."/>
            <person name="Johnson M."/>
            <person name="Bhonagiri V."/>
            <person name="Nash W.E."/>
            <person name="Mardis E.R."/>
            <person name="Wilson R.K."/>
        </authorList>
    </citation>
    <scope>NUCLEOTIDE SEQUENCE [LARGE SCALE GENOMIC DNA]</scope>
    <source>
        <strain evidence="1 2">DSM 12042</strain>
    </source>
</reference>
<protein>
    <submittedName>
        <fullName evidence="1">Uncharacterized protein</fullName>
    </submittedName>
</protein>
<dbReference type="Proteomes" id="UP000005950">
    <property type="component" value="Unassembled WGS sequence"/>
</dbReference>
<comment type="caution">
    <text evidence="1">The sequence shown here is derived from an EMBL/GenBank/DDBJ whole genome shotgun (WGS) entry which is preliminary data.</text>
</comment>
<dbReference type="HOGENOM" id="CLU_3080639_0_0_9"/>
<reference evidence="1 2" key="2">
    <citation type="submission" date="2009-02" db="EMBL/GenBank/DDBJ databases">
        <title>Draft genome sequence of Holdemania filiformis DSM 12042.</title>
        <authorList>
            <person name="Sudarsanam P."/>
            <person name="Ley R."/>
            <person name="Guruge J."/>
            <person name="Turnbaugh P.J."/>
            <person name="Mahowald M."/>
            <person name="Liep D."/>
            <person name="Gordon J."/>
        </authorList>
    </citation>
    <scope>NUCLEOTIDE SEQUENCE [LARGE SCALE GENOMIC DNA]</scope>
    <source>
        <strain evidence="1 2">DSM 12042</strain>
    </source>
</reference>
<dbReference type="RefSeq" id="WP_006057550.1">
    <property type="nucleotide sequence ID" value="NZ_GG657552.1"/>
</dbReference>
<sequence>MNKRALIEVLFPENIYLKELDHNKQAGAVVGCDFNAEKLNYKRCLRVNRKKN</sequence>
<gene>
    <name evidence="1" type="ORF">HOLDEFILI_00334</name>
</gene>
<dbReference type="AlphaFoldDB" id="B9Y3F9"/>
<evidence type="ECO:0000313" key="1">
    <source>
        <dbReference type="EMBL" id="EEF69481.1"/>
    </source>
</evidence>
<dbReference type="EMBL" id="ACCF01000018">
    <property type="protein sequence ID" value="EEF69481.1"/>
    <property type="molecule type" value="Genomic_DNA"/>
</dbReference>
<accession>B9Y3F9</accession>
<dbReference type="STRING" id="545696.HOLDEFILI_00334"/>
<evidence type="ECO:0000313" key="2">
    <source>
        <dbReference type="Proteomes" id="UP000005950"/>
    </source>
</evidence>